<dbReference type="KEGG" id="abp:AGABI1DRAFT82443"/>
<name>K5XGY8_AGABU</name>
<dbReference type="GeneID" id="18831825"/>
<organism evidence="1 2">
    <name type="scientific">Agaricus bisporus var. burnettii (strain JB137-S8 / ATCC MYA-4627 / FGSC 10392)</name>
    <name type="common">White button mushroom</name>
    <dbReference type="NCBI Taxonomy" id="597362"/>
    <lineage>
        <taxon>Eukaryota</taxon>
        <taxon>Fungi</taxon>
        <taxon>Dikarya</taxon>
        <taxon>Basidiomycota</taxon>
        <taxon>Agaricomycotina</taxon>
        <taxon>Agaricomycetes</taxon>
        <taxon>Agaricomycetidae</taxon>
        <taxon>Agaricales</taxon>
        <taxon>Agaricineae</taxon>
        <taxon>Agaricaceae</taxon>
        <taxon>Agaricus</taxon>
    </lineage>
</organism>
<dbReference type="RefSeq" id="XP_007326458.1">
    <property type="nucleotide sequence ID" value="XM_007326396.1"/>
</dbReference>
<sequence>GKTVGPVELLRRITSCKDFLHLDVHSRRMTSYQLLLVQSRATRSLAATPVIRRRGPNVAV</sequence>
<protein>
    <submittedName>
        <fullName evidence="1">Uncharacterized protein</fullName>
    </submittedName>
</protein>
<evidence type="ECO:0000313" key="1">
    <source>
        <dbReference type="EMBL" id="EKM82703.1"/>
    </source>
</evidence>
<accession>K5XGY8</accession>
<dbReference type="HOGENOM" id="CLU_2947931_0_0_1"/>
<proteinExistence type="predicted"/>
<feature type="non-terminal residue" evidence="1">
    <location>
        <position position="1"/>
    </location>
</feature>
<dbReference type="EMBL" id="JH971386">
    <property type="protein sequence ID" value="EKM82703.1"/>
    <property type="molecule type" value="Genomic_DNA"/>
</dbReference>
<dbReference type="AlphaFoldDB" id="K5XGY8"/>
<evidence type="ECO:0000313" key="2">
    <source>
        <dbReference type="Proteomes" id="UP000008493"/>
    </source>
</evidence>
<dbReference type="Proteomes" id="UP000008493">
    <property type="component" value="Unassembled WGS sequence"/>
</dbReference>
<keyword evidence="2" id="KW-1185">Reference proteome</keyword>
<dbReference type="InParanoid" id="K5XGY8"/>
<gene>
    <name evidence="1" type="ORF">AGABI1DRAFT_82443</name>
</gene>
<reference evidence="2" key="1">
    <citation type="journal article" date="2012" name="Proc. Natl. Acad. Sci. U.S.A.">
        <title>Genome sequence of the button mushroom Agaricus bisporus reveals mechanisms governing adaptation to a humic-rich ecological niche.</title>
        <authorList>
            <person name="Morin E."/>
            <person name="Kohler A."/>
            <person name="Baker A.R."/>
            <person name="Foulongne-Oriol M."/>
            <person name="Lombard V."/>
            <person name="Nagy L.G."/>
            <person name="Ohm R.A."/>
            <person name="Patyshakuliyeva A."/>
            <person name="Brun A."/>
            <person name="Aerts A.L."/>
            <person name="Bailey A.M."/>
            <person name="Billette C."/>
            <person name="Coutinho P.M."/>
            <person name="Deakin G."/>
            <person name="Doddapaneni H."/>
            <person name="Floudas D."/>
            <person name="Grimwood J."/>
            <person name="Hilden K."/>
            <person name="Kuees U."/>
            <person name="LaButti K.M."/>
            <person name="Lapidus A."/>
            <person name="Lindquist E.A."/>
            <person name="Lucas S.M."/>
            <person name="Murat C."/>
            <person name="Riley R.W."/>
            <person name="Salamov A.A."/>
            <person name="Schmutz J."/>
            <person name="Subramanian V."/>
            <person name="Woesten H.A.B."/>
            <person name="Xu J."/>
            <person name="Eastwood D.C."/>
            <person name="Foster G.D."/>
            <person name="Sonnenberg A.S."/>
            <person name="Cullen D."/>
            <person name="de Vries R.P."/>
            <person name="Lundell T."/>
            <person name="Hibbett D.S."/>
            <person name="Henrissat B."/>
            <person name="Burton K.S."/>
            <person name="Kerrigan R.W."/>
            <person name="Challen M.P."/>
            <person name="Grigoriev I.V."/>
            <person name="Martin F."/>
        </authorList>
    </citation>
    <scope>NUCLEOTIDE SEQUENCE [LARGE SCALE GENOMIC DNA]</scope>
    <source>
        <strain evidence="2">JB137-S8 / ATCC MYA-4627 / FGSC 10392</strain>
    </source>
</reference>